<dbReference type="Proteomes" id="UP000321723">
    <property type="component" value="Unassembled WGS sequence"/>
</dbReference>
<evidence type="ECO:0000313" key="5">
    <source>
        <dbReference type="Proteomes" id="UP000564629"/>
    </source>
</evidence>
<evidence type="ECO:0000256" key="1">
    <source>
        <dbReference type="SAM" id="MobiDB-lite"/>
    </source>
</evidence>
<name>A0A511FGU6_9CELL</name>
<dbReference type="RefSeq" id="WP_146837865.1">
    <property type="nucleotide sequence ID" value="NZ_BJVQ01000029.1"/>
</dbReference>
<feature type="region of interest" description="Disordered" evidence="1">
    <location>
        <begin position="272"/>
        <end position="297"/>
    </location>
</feature>
<evidence type="ECO:0000313" key="4">
    <source>
        <dbReference type="Proteomes" id="UP000321723"/>
    </source>
</evidence>
<proteinExistence type="predicted"/>
<accession>A0A511FGU6</accession>
<feature type="compositionally biased region" description="Basic and acidic residues" evidence="1">
    <location>
        <begin position="283"/>
        <end position="294"/>
    </location>
</feature>
<dbReference type="EMBL" id="JACHDN010000001">
    <property type="protein sequence ID" value="MBB5474682.1"/>
    <property type="molecule type" value="Genomic_DNA"/>
</dbReference>
<organism evidence="2 4">
    <name type="scientific">Cellulomonas hominis</name>
    <dbReference type="NCBI Taxonomy" id="156981"/>
    <lineage>
        <taxon>Bacteria</taxon>
        <taxon>Bacillati</taxon>
        <taxon>Actinomycetota</taxon>
        <taxon>Actinomycetes</taxon>
        <taxon>Micrococcales</taxon>
        <taxon>Cellulomonadaceae</taxon>
        <taxon>Cellulomonas</taxon>
    </lineage>
</organism>
<dbReference type="OrthoDB" id="1095921at2"/>
<reference evidence="3 5" key="2">
    <citation type="submission" date="2020-08" db="EMBL/GenBank/DDBJ databases">
        <title>Sequencing the genomes of 1000 actinobacteria strains.</title>
        <authorList>
            <person name="Klenk H.-P."/>
        </authorList>
    </citation>
    <scope>NUCLEOTIDE SEQUENCE [LARGE SCALE GENOMIC DNA]</scope>
    <source>
        <strain evidence="3 5">DSM 9581</strain>
    </source>
</reference>
<dbReference type="Proteomes" id="UP000564629">
    <property type="component" value="Unassembled WGS sequence"/>
</dbReference>
<evidence type="ECO:0008006" key="6">
    <source>
        <dbReference type="Google" id="ProtNLM"/>
    </source>
</evidence>
<sequence length="339" mass="37640">MGTADDRTWEPPAVPAGTIVYHYTSPTGLVGILTNRELWASEASTLNDLSEVKGGRKRVRAYVDAQLKASHDDDGAIQSLSDALSDRYRLRPGRRPSTFVLCASQERDDAAQWRLYCGGRGGFAVHLDTSHPLQVIAPPGRHHAAQDPMWTKLGFSSVVSRWYPVAYTAQQKRLLLDDLVAWVRRRDEIARDDIDATANHPDREIHWADIVDEHGLALASAVDLASALMKPKGFRAEREVRAVAYAAMPENLVSYRANDELPVPYLRVAQSQSTATSDSAMNDVRDKKNGRPDRTLPIVGVTIGPTSQFGDINHTVRMLLDTADLKVTDIRKSKVPLRW</sequence>
<dbReference type="EMBL" id="BJVQ01000029">
    <property type="protein sequence ID" value="GEL47078.1"/>
    <property type="molecule type" value="Genomic_DNA"/>
</dbReference>
<keyword evidence="4" id="KW-1185">Reference proteome</keyword>
<evidence type="ECO:0000313" key="3">
    <source>
        <dbReference type="EMBL" id="MBB5474682.1"/>
    </source>
</evidence>
<protein>
    <recommendedName>
        <fullName evidence="6">DUF2971 domain-containing protein</fullName>
    </recommendedName>
</protein>
<evidence type="ECO:0000313" key="2">
    <source>
        <dbReference type="EMBL" id="GEL47078.1"/>
    </source>
</evidence>
<reference evidence="2 4" key="1">
    <citation type="submission" date="2019-07" db="EMBL/GenBank/DDBJ databases">
        <title>Whole genome shotgun sequence of Cellulomonas hominis NBRC 16055.</title>
        <authorList>
            <person name="Hosoyama A."/>
            <person name="Uohara A."/>
            <person name="Ohji S."/>
            <person name="Ichikawa N."/>
        </authorList>
    </citation>
    <scope>NUCLEOTIDE SEQUENCE [LARGE SCALE GENOMIC DNA]</scope>
    <source>
        <strain evidence="2 4">NBRC 16055</strain>
    </source>
</reference>
<gene>
    <name evidence="2" type="ORF">CHO01_21940</name>
    <name evidence="3" type="ORF">HNR08_003418</name>
</gene>
<comment type="caution">
    <text evidence="2">The sequence shown here is derived from an EMBL/GenBank/DDBJ whole genome shotgun (WGS) entry which is preliminary data.</text>
</comment>
<dbReference type="AlphaFoldDB" id="A0A511FGU6"/>